<evidence type="ECO:0000313" key="4">
    <source>
        <dbReference type="Proteomes" id="UP000188354"/>
    </source>
</evidence>
<gene>
    <name evidence="3" type="ORF">TanjilG_30768</name>
</gene>
<accession>A0A1J7I4D9</accession>
<keyword evidence="1" id="KW-0472">Membrane</keyword>
<protein>
    <recommendedName>
        <fullName evidence="5">HR-like lesion-inducer</fullName>
    </recommendedName>
</protein>
<dbReference type="EMBL" id="CM007367">
    <property type="protein sequence ID" value="OIW07691.1"/>
    <property type="molecule type" value="Genomic_DNA"/>
</dbReference>
<dbReference type="InterPro" id="IPR008637">
    <property type="entry name" value="HR_lesion"/>
</dbReference>
<reference evidence="3 4" key="1">
    <citation type="journal article" date="2017" name="Plant Biotechnol. J.">
        <title>A comprehensive draft genome sequence for lupin (Lupinus angustifolius), an emerging health food: insights into plant-microbe interactions and legume evolution.</title>
        <authorList>
            <person name="Hane J.K."/>
            <person name="Ming Y."/>
            <person name="Kamphuis L.G."/>
            <person name="Nelson M.N."/>
            <person name="Garg G."/>
            <person name="Atkins C.A."/>
            <person name="Bayer P.E."/>
            <person name="Bravo A."/>
            <person name="Bringans S."/>
            <person name="Cannon S."/>
            <person name="Edwards D."/>
            <person name="Foley R."/>
            <person name="Gao L.L."/>
            <person name="Harrison M.J."/>
            <person name="Huang W."/>
            <person name="Hurgobin B."/>
            <person name="Li S."/>
            <person name="Liu C.W."/>
            <person name="McGrath A."/>
            <person name="Morahan G."/>
            <person name="Murray J."/>
            <person name="Weller J."/>
            <person name="Jian J."/>
            <person name="Singh K.B."/>
        </authorList>
    </citation>
    <scope>NUCLEOTIDE SEQUENCE [LARGE SCALE GENOMIC DNA]</scope>
    <source>
        <strain evidence="4">cv. Tanjil</strain>
        <tissue evidence="3">Whole plant</tissue>
    </source>
</reference>
<keyword evidence="4" id="KW-1185">Reference proteome</keyword>
<feature type="transmembrane region" description="Helical" evidence="1">
    <location>
        <begin position="78"/>
        <end position="102"/>
    </location>
</feature>
<organism evidence="3 4">
    <name type="scientific">Lupinus angustifolius</name>
    <name type="common">Narrow-leaved blue lupine</name>
    <dbReference type="NCBI Taxonomy" id="3871"/>
    <lineage>
        <taxon>Eukaryota</taxon>
        <taxon>Viridiplantae</taxon>
        <taxon>Streptophyta</taxon>
        <taxon>Embryophyta</taxon>
        <taxon>Tracheophyta</taxon>
        <taxon>Spermatophyta</taxon>
        <taxon>Magnoliopsida</taxon>
        <taxon>eudicotyledons</taxon>
        <taxon>Gunneridae</taxon>
        <taxon>Pentapetalae</taxon>
        <taxon>rosids</taxon>
        <taxon>fabids</taxon>
        <taxon>Fabales</taxon>
        <taxon>Fabaceae</taxon>
        <taxon>Papilionoideae</taxon>
        <taxon>50 kb inversion clade</taxon>
        <taxon>genistoids sensu lato</taxon>
        <taxon>core genistoids</taxon>
        <taxon>Genisteae</taxon>
        <taxon>Lupinus</taxon>
    </lineage>
</organism>
<proteinExistence type="predicted"/>
<dbReference type="KEGG" id="lang:109352416"/>
<feature type="signal peptide" evidence="2">
    <location>
        <begin position="1"/>
        <end position="22"/>
    </location>
</feature>
<evidence type="ECO:0000256" key="2">
    <source>
        <dbReference type="SAM" id="SignalP"/>
    </source>
</evidence>
<name>A0A1J7I4D9_LUPAN</name>
<dbReference type="PANTHER" id="PTHR31474">
    <property type="entry name" value="HR-LIKE LESION-INDUCER"/>
    <property type="match status" value="1"/>
</dbReference>
<evidence type="ECO:0000313" key="3">
    <source>
        <dbReference type="EMBL" id="OIW07691.1"/>
    </source>
</evidence>
<dbReference type="AlphaFoldDB" id="A0A1J7I4D9"/>
<dbReference type="Proteomes" id="UP000188354">
    <property type="component" value="Chromosome LG07"/>
</dbReference>
<feature type="transmembrane region" description="Helical" evidence="1">
    <location>
        <begin position="122"/>
        <end position="142"/>
    </location>
</feature>
<dbReference type="Gramene" id="OIW07691">
    <property type="protein sequence ID" value="OIW07691"/>
    <property type="gene ID" value="TanjilG_30768"/>
</dbReference>
<dbReference type="Pfam" id="PF05514">
    <property type="entry name" value="HR_lesion"/>
    <property type="match status" value="1"/>
</dbReference>
<sequence>MGFFSFLGRVLFASLFILSAWQMFNEFDANGGPIAKELTPKFTAVKINLSSKLGIGLPDFDVRQFIATIIILKGAGGLLFVFGSTLGAFLLLVLLAMTTPLLYDFYNYKPSKPEYTLLLNDFLQSIALFGALLFFIGMKTSISRRQIRKKTPKAKTV</sequence>
<keyword evidence="2" id="KW-0732">Signal</keyword>
<evidence type="ECO:0008006" key="5">
    <source>
        <dbReference type="Google" id="ProtNLM"/>
    </source>
</evidence>
<dbReference type="OMA" id="SAWQAFN"/>
<dbReference type="OrthoDB" id="529675at2759"/>
<feature type="chain" id="PRO_5012498588" description="HR-like lesion-inducer" evidence="2">
    <location>
        <begin position="23"/>
        <end position="157"/>
    </location>
</feature>
<evidence type="ECO:0000256" key="1">
    <source>
        <dbReference type="SAM" id="Phobius"/>
    </source>
</evidence>
<dbReference type="PANTHER" id="PTHR31474:SF4">
    <property type="entry name" value="NICOTIANA LESION-INDUCING LIKE"/>
    <property type="match status" value="1"/>
</dbReference>
<keyword evidence="1" id="KW-1133">Transmembrane helix</keyword>
<keyword evidence="1" id="KW-0812">Transmembrane</keyword>